<dbReference type="SUPFAM" id="SSF51735">
    <property type="entry name" value="NAD(P)-binding Rossmann-fold domains"/>
    <property type="match status" value="1"/>
</dbReference>
<keyword evidence="6" id="KW-1185">Reference proteome</keyword>
<dbReference type="Gene3D" id="3.90.180.10">
    <property type="entry name" value="Medium-chain alcohol dehydrogenases, catalytic domain"/>
    <property type="match status" value="1"/>
</dbReference>
<keyword evidence="1" id="KW-0479">Metal-binding</keyword>
<dbReference type="GO" id="GO:0051903">
    <property type="term" value="F:S-(hydroxymethyl)glutathione dehydrogenase [NAD(P)+] activity"/>
    <property type="evidence" value="ECO:0007669"/>
    <property type="project" value="TreeGrafter"/>
</dbReference>
<proteinExistence type="predicted"/>
<evidence type="ECO:0000256" key="2">
    <source>
        <dbReference type="ARBA" id="ARBA00022833"/>
    </source>
</evidence>
<name>A0A9Q0C8T7_9POAL</name>
<dbReference type="InterPro" id="IPR036291">
    <property type="entry name" value="NAD(P)-bd_dom_sf"/>
</dbReference>
<dbReference type="Gene3D" id="3.40.50.720">
    <property type="entry name" value="NAD(P)-binding Rossmann-like Domain"/>
    <property type="match status" value="2"/>
</dbReference>
<dbReference type="GO" id="GO:0008270">
    <property type="term" value="F:zinc ion binding"/>
    <property type="evidence" value="ECO:0007669"/>
    <property type="project" value="TreeGrafter"/>
</dbReference>
<dbReference type="GO" id="GO:0046294">
    <property type="term" value="P:formaldehyde catabolic process"/>
    <property type="evidence" value="ECO:0007669"/>
    <property type="project" value="TreeGrafter"/>
</dbReference>
<dbReference type="EMBL" id="JAMQYH010000004">
    <property type="protein sequence ID" value="KAJ1689239.1"/>
    <property type="molecule type" value="Genomic_DNA"/>
</dbReference>
<dbReference type="AlphaFoldDB" id="A0A9Q0C8T7"/>
<comment type="caution">
    <text evidence="5">The sequence shown here is derived from an EMBL/GenBank/DDBJ whole genome shotgun (WGS) entry which is preliminary data.</text>
</comment>
<evidence type="ECO:0000256" key="1">
    <source>
        <dbReference type="ARBA" id="ARBA00022723"/>
    </source>
</evidence>
<dbReference type="Proteomes" id="UP001151287">
    <property type="component" value="Unassembled WGS sequence"/>
</dbReference>
<dbReference type="PANTHER" id="PTHR43880:SF56">
    <property type="entry name" value="ALCOHOL DEHYDROGENASE-LIKE 4"/>
    <property type="match status" value="1"/>
</dbReference>
<dbReference type="OrthoDB" id="417550at2759"/>
<organism evidence="5 6">
    <name type="scientific">Rhynchospora breviuscula</name>
    <dbReference type="NCBI Taxonomy" id="2022672"/>
    <lineage>
        <taxon>Eukaryota</taxon>
        <taxon>Viridiplantae</taxon>
        <taxon>Streptophyta</taxon>
        <taxon>Embryophyta</taxon>
        <taxon>Tracheophyta</taxon>
        <taxon>Spermatophyta</taxon>
        <taxon>Magnoliopsida</taxon>
        <taxon>Liliopsida</taxon>
        <taxon>Poales</taxon>
        <taxon>Cyperaceae</taxon>
        <taxon>Cyperoideae</taxon>
        <taxon>Rhynchosporeae</taxon>
        <taxon>Rhynchospora</taxon>
    </lineage>
</organism>
<reference evidence="5" key="1">
    <citation type="journal article" date="2022" name="Cell">
        <title>Repeat-based holocentromeres influence genome architecture and karyotype evolution.</title>
        <authorList>
            <person name="Hofstatter P.G."/>
            <person name="Thangavel G."/>
            <person name="Lux T."/>
            <person name="Neumann P."/>
            <person name="Vondrak T."/>
            <person name="Novak P."/>
            <person name="Zhang M."/>
            <person name="Costa L."/>
            <person name="Castellani M."/>
            <person name="Scott A."/>
            <person name="Toegelov H."/>
            <person name="Fuchs J."/>
            <person name="Mata-Sucre Y."/>
            <person name="Dias Y."/>
            <person name="Vanzela A.L.L."/>
            <person name="Huettel B."/>
            <person name="Almeida C.C.S."/>
            <person name="Simkova H."/>
            <person name="Souza G."/>
            <person name="Pedrosa-Harand A."/>
            <person name="Macas J."/>
            <person name="Mayer K.F.X."/>
            <person name="Houben A."/>
            <person name="Marques A."/>
        </authorList>
    </citation>
    <scope>NUCLEOTIDE SEQUENCE</scope>
    <source>
        <strain evidence="5">RhyBre1mFocal</strain>
    </source>
</reference>
<gene>
    <name evidence="5" type="ORF">LUZ63_013394</name>
</gene>
<keyword evidence="2" id="KW-0862">Zinc</keyword>
<dbReference type="GO" id="GO:0005829">
    <property type="term" value="C:cytosol"/>
    <property type="evidence" value="ECO:0007669"/>
    <property type="project" value="TreeGrafter"/>
</dbReference>
<accession>A0A9Q0C8T7</accession>
<evidence type="ECO:0000313" key="6">
    <source>
        <dbReference type="Proteomes" id="UP001151287"/>
    </source>
</evidence>
<dbReference type="PANTHER" id="PTHR43880">
    <property type="entry name" value="ALCOHOL DEHYDROGENASE"/>
    <property type="match status" value="1"/>
</dbReference>
<evidence type="ECO:0000313" key="5">
    <source>
        <dbReference type="EMBL" id="KAJ1689239.1"/>
    </source>
</evidence>
<evidence type="ECO:0000256" key="4">
    <source>
        <dbReference type="ARBA" id="ARBA00049243"/>
    </source>
</evidence>
<dbReference type="SUPFAM" id="SSF50129">
    <property type="entry name" value="GroES-like"/>
    <property type="match status" value="1"/>
</dbReference>
<comment type="catalytic activity">
    <reaction evidence="3">
        <text>a secondary alcohol + NAD(+) = a ketone + NADH + H(+)</text>
        <dbReference type="Rhea" id="RHEA:10740"/>
        <dbReference type="ChEBI" id="CHEBI:15378"/>
        <dbReference type="ChEBI" id="CHEBI:17087"/>
        <dbReference type="ChEBI" id="CHEBI:35681"/>
        <dbReference type="ChEBI" id="CHEBI:57540"/>
        <dbReference type="ChEBI" id="CHEBI:57945"/>
        <dbReference type="EC" id="1.1.1.1"/>
    </reaction>
</comment>
<sequence length="178" mass="18927">MLWCIAMVVESVGEGVERIKAGGHVVPIFNGECSNCKYCKYRVNPLKGPMTVDGNGKTRFFVAGREDGNLVPVYHFLNTSTFADYAVLDSACAVKINPMAPLDKMCLFSCGTSTGIGAAWNTANVKEDSTVVIFGLGSLGLAVIKEMTDGGVDYSFECTGNLGVQEPALDLVAKNNTP</sequence>
<comment type="catalytic activity">
    <reaction evidence="4">
        <text>a primary alcohol + NAD(+) = an aldehyde + NADH + H(+)</text>
        <dbReference type="Rhea" id="RHEA:10736"/>
        <dbReference type="ChEBI" id="CHEBI:15378"/>
        <dbReference type="ChEBI" id="CHEBI:15734"/>
        <dbReference type="ChEBI" id="CHEBI:17478"/>
        <dbReference type="ChEBI" id="CHEBI:57540"/>
        <dbReference type="ChEBI" id="CHEBI:57945"/>
        <dbReference type="EC" id="1.1.1.1"/>
    </reaction>
</comment>
<evidence type="ECO:0000256" key="3">
    <source>
        <dbReference type="ARBA" id="ARBA00049164"/>
    </source>
</evidence>
<dbReference type="GO" id="GO:0004022">
    <property type="term" value="F:alcohol dehydrogenase (NAD+) activity"/>
    <property type="evidence" value="ECO:0007669"/>
    <property type="project" value="UniProtKB-EC"/>
</dbReference>
<protein>
    <submittedName>
        <fullName evidence="5">Uncharacterized protein</fullName>
    </submittedName>
</protein>
<dbReference type="InterPro" id="IPR011032">
    <property type="entry name" value="GroES-like_sf"/>
</dbReference>